<name>A0A2P5BY79_PARAD</name>
<feature type="non-terminal residue" evidence="1">
    <location>
        <position position="114"/>
    </location>
</feature>
<accession>A0A2P5BY79</accession>
<protein>
    <submittedName>
        <fullName evidence="1">Uncharacterized protein</fullName>
    </submittedName>
</protein>
<gene>
    <name evidence="1" type="ORF">PanWU01x14_200680</name>
</gene>
<sequence length="114" mass="13114">MVGVRGRRSGQRPVIRWSVGLNEQGCVTLYLGFFEVGLRLLLHPFLFNFFSKCQIYSTQLIPKCLAGFDQTLGHVQAPRAEVDNSRCTLQILGQDTSDKQGKEEWFYDRKSWNN</sequence>
<keyword evidence="2" id="KW-1185">Reference proteome</keyword>
<organism evidence="1 2">
    <name type="scientific">Parasponia andersonii</name>
    <name type="common">Sponia andersonii</name>
    <dbReference type="NCBI Taxonomy" id="3476"/>
    <lineage>
        <taxon>Eukaryota</taxon>
        <taxon>Viridiplantae</taxon>
        <taxon>Streptophyta</taxon>
        <taxon>Embryophyta</taxon>
        <taxon>Tracheophyta</taxon>
        <taxon>Spermatophyta</taxon>
        <taxon>Magnoliopsida</taxon>
        <taxon>eudicotyledons</taxon>
        <taxon>Gunneridae</taxon>
        <taxon>Pentapetalae</taxon>
        <taxon>rosids</taxon>
        <taxon>fabids</taxon>
        <taxon>Rosales</taxon>
        <taxon>Cannabaceae</taxon>
        <taxon>Parasponia</taxon>
    </lineage>
</organism>
<evidence type="ECO:0000313" key="2">
    <source>
        <dbReference type="Proteomes" id="UP000237105"/>
    </source>
</evidence>
<dbReference type="Proteomes" id="UP000237105">
    <property type="component" value="Unassembled WGS sequence"/>
</dbReference>
<proteinExistence type="predicted"/>
<reference evidence="2" key="1">
    <citation type="submission" date="2016-06" db="EMBL/GenBank/DDBJ databases">
        <title>Parallel loss of symbiosis genes in relatives of nitrogen-fixing non-legume Parasponia.</title>
        <authorList>
            <person name="Van Velzen R."/>
            <person name="Holmer R."/>
            <person name="Bu F."/>
            <person name="Rutten L."/>
            <person name="Van Zeijl A."/>
            <person name="Liu W."/>
            <person name="Santuari L."/>
            <person name="Cao Q."/>
            <person name="Sharma T."/>
            <person name="Shen D."/>
            <person name="Roswanjaya Y."/>
            <person name="Wardhani T."/>
            <person name="Kalhor M.S."/>
            <person name="Jansen J."/>
            <person name="Van den Hoogen J."/>
            <person name="Gungor B."/>
            <person name="Hartog M."/>
            <person name="Hontelez J."/>
            <person name="Verver J."/>
            <person name="Yang W.-C."/>
            <person name="Schijlen E."/>
            <person name="Repin R."/>
            <person name="Schilthuizen M."/>
            <person name="Schranz E."/>
            <person name="Heidstra R."/>
            <person name="Miyata K."/>
            <person name="Fedorova E."/>
            <person name="Kohlen W."/>
            <person name="Bisseling T."/>
            <person name="Smit S."/>
            <person name="Geurts R."/>
        </authorList>
    </citation>
    <scope>NUCLEOTIDE SEQUENCE [LARGE SCALE GENOMIC DNA]</scope>
    <source>
        <strain evidence="2">cv. WU1-14</strain>
    </source>
</reference>
<evidence type="ECO:0000313" key="1">
    <source>
        <dbReference type="EMBL" id="PON53726.1"/>
    </source>
</evidence>
<dbReference type="AlphaFoldDB" id="A0A2P5BY79"/>
<comment type="caution">
    <text evidence="1">The sequence shown here is derived from an EMBL/GenBank/DDBJ whole genome shotgun (WGS) entry which is preliminary data.</text>
</comment>
<dbReference type="EMBL" id="JXTB01000203">
    <property type="protein sequence ID" value="PON53726.1"/>
    <property type="molecule type" value="Genomic_DNA"/>
</dbReference>